<reference evidence="3" key="1">
    <citation type="journal article" date="2019" name="Int. J. Syst. Evol. Microbiol.">
        <title>The Global Catalogue of Microorganisms (GCM) 10K type strain sequencing project: providing services to taxonomists for standard genome sequencing and annotation.</title>
        <authorList>
            <consortium name="The Broad Institute Genomics Platform"/>
            <consortium name="The Broad Institute Genome Sequencing Center for Infectious Disease"/>
            <person name="Wu L."/>
            <person name="Ma J."/>
        </authorList>
    </citation>
    <scope>NUCLEOTIDE SEQUENCE [LARGE SCALE GENOMIC DNA]</scope>
    <source>
        <strain evidence="3">CGMCC 1.16855</strain>
    </source>
</reference>
<name>A0ABV7C301_9PROT</name>
<sequence>MLGFGGLSGLHLAPDLTLTAISDRARFVEMRLALDEGLRPLNLSLIRSGFLRDERGRAMPPGRAADAEALARLPDGTWLVGFERRHRIAAYASWTGPARPMPAPPGLDRSPGNAALESLAVLADGRWLALSEGLPWGPGEPGDLTGWIGGPDSWRAFGYRPAAGHVPVDAAALPDGGALVLERSFGLLAGFGGRLLRLAPDQLRQASQGRLVQGEVLLRLEPPLPVDNYEGVAVLEREGRVLVALISDDNESLWQRSLLLLFEAPS</sequence>
<evidence type="ECO:0000313" key="2">
    <source>
        <dbReference type="EMBL" id="MFC3003118.1"/>
    </source>
</evidence>
<dbReference type="InterPro" id="IPR027372">
    <property type="entry name" value="Phytase-like_dom"/>
</dbReference>
<proteinExistence type="predicted"/>
<keyword evidence="3" id="KW-1185">Reference proteome</keyword>
<protein>
    <submittedName>
        <fullName evidence="2">Esterase-like activity of phytase family protein</fullName>
    </submittedName>
</protein>
<dbReference type="Proteomes" id="UP001595420">
    <property type="component" value="Unassembled WGS sequence"/>
</dbReference>
<feature type="domain" description="Phytase-like" evidence="1">
    <location>
        <begin position="3"/>
        <end position="250"/>
    </location>
</feature>
<accession>A0ABV7C301</accession>
<gene>
    <name evidence="2" type="ORF">ACFOD3_24705</name>
</gene>
<dbReference type="Pfam" id="PF13449">
    <property type="entry name" value="Phytase-like"/>
    <property type="match status" value="1"/>
</dbReference>
<dbReference type="RefSeq" id="WP_216839558.1">
    <property type="nucleotide sequence ID" value="NZ_JAFNJS010000009.1"/>
</dbReference>
<evidence type="ECO:0000313" key="3">
    <source>
        <dbReference type="Proteomes" id="UP001595420"/>
    </source>
</evidence>
<dbReference type="EMBL" id="JBHRSB010000009">
    <property type="protein sequence ID" value="MFC3003118.1"/>
    <property type="molecule type" value="Genomic_DNA"/>
</dbReference>
<organism evidence="2 3">
    <name type="scientific">Falsiroseomonas tokyonensis</name>
    <dbReference type="NCBI Taxonomy" id="430521"/>
    <lineage>
        <taxon>Bacteria</taxon>
        <taxon>Pseudomonadati</taxon>
        <taxon>Pseudomonadota</taxon>
        <taxon>Alphaproteobacteria</taxon>
        <taxon>Acetobacterales</taxon>
        <taxon>Roseomonadaceae</taxon>
        <taxon>Falsiroseomonas</taxon>
    </lineage>
</organism>
<evidence type="ECO:0000259" key="1">
    <source>
        <dbReference type="Pfam" id="PF13449"/>
    </source>
</evidence>
<comment type="caution">
    <text evidence="2">The sequence shown here is derived from an EMBL/GenBank/DDBJ whole genome shotgun (WGS) entry which is preliminary data.</text>
</comment>